<keyword evidence="4" id="KW-0503">Monooxygenase</keyword>
<dbReference type="GO" id="GO:0010268">
    <property type="term" value="P:brassinosteroid homeostasis"/>
    <property type="evidence" value="ECO:0007669"/>
    <property type="project" value="TreeGrafter"/>
</dbReference>
<evidence type="ECO:0000313" key="7">
    <source>
        <dbReference type="Proteomes" id="UP001202328"/>
    </source>
</evidence>
<feature type="transmembrane region" description="Helical" evidence="5">
    <location>
        <begin position="7"/>
        <end position="25"/>
    </location>
</feature>
<dbReference type="InterPro" id="IPR002401">
    <property type="entry name" value="Cyt_P450_E_grp-I"/>
</dbReference>
<dbReference type="GO" id="GO:0016125">
    <property type="term" value="P:sterol metabolic process"/>
    <property type="evidence" value="ECO:0007669"/>
    <property type="project" value="TreeGrafter"/>
</dbReference>
<protein>
    <recommendedName>
        <fullName evidence="8">Ent-kaurenoic acid oxidase</fullName>
    </recommendedName>
</protein>
<evidence type="ECO:0000256" key="5">
    <source>
        <dbReference type="SAM" id="Phobius"/>
    </source>
</evidence>
<organism evidence="6 7">
    <name type="scientific">Papaver atlanticum</name>
    <dbReference type="NCBI Taxonomy" id="357466"/>
    <lineage>
        <taxon>Eukaryota</taxon>
        <taxon>Viridiplantae</taxon>
        <taxon>Streptophyta</taxon>
        <taxon>Embryophyta</taxon>
        <taxon>Tracheophyta</taxon>
        <taxon>Spermatophyta</taxon>
        <taxon>Magnoliopsida</taxon>
        <taxon>Ranunculales</taxon>
        <taxon>Papaveraceae</taxon>
        <taxon>Papaveroideae</taxon>
        <taxon>Papaver</taxon>
    </lineage>
</organism>
<evidence type="ECO:0000313" key="6">
    <source>
        <dbReference type="EMBL" id="KAI3874815.1"/>
    </source>
</evidence>
<dbReference type="PANTHER" id="PTHR24286:SF12">
    <property type="entry name" value="CYTOCHROME P450 FAMILY PROTEIN, EXPRESSED"/>
    <property type="match status" value="1"/>
</dbReference>
<sequence length="488" mass="55418">MDIDSETWWFALVFGGAPLLIWVMLKWSNEIRYIGPLKLRYGGYIKLPPGNMGLPYFGEMLIFLWYFKILRRPDDFILSKRQRYGEGVGLYRTCLFGTPSIISCSPASNKFFLQQDDSFPISWPSVELLGESSVAAVASGKAHTRLRSYVSNAINSPDALKRIVLVVQPRISSSLQLWADKGTLNGYKEIKKVTFANIGKMFANFEPGPVLDLLDGYFVGILGGVRAQRTNVPGTAYHHALKCRKSATDIFRKELESRRVQRKSEIEERNDLMDGLINMKDEQGKQLGDEEVLDNIVSLVIAGYESTTVASMWALYYLAKFPDVLQKLRDENNAVTQNKKGDFITAKDISELKYTNKVVEETIRLANIAPFIFRLAKEDTEYQGYKIPKDWGIIIWLRHLHTDPRNYNDPMSFNPDRWNGSAKPGTFQVFGGGARICAGNMLARVQIAIFLHHLAIGYKWELINPGTKISYLPHPKPDDELQIKFGRI</sequence>
<dbReference type="InterPro" id="IPR017972">
    <property type="entry name" value="Cyt_P450_CS"/>
</dbReference>
<evidence type="ECO:0000256" key="4">
    <source>
        <dbReference type="RuleBase" id="RU000461"/>
    </source>
</evidence>
<dbReference type="EMBL" id="JAJJMB010012638">
    <property type="protein sequence ID" value="KAI3874815.1"/>
    <property type="molecule type" value="Genomic_DNA"/>
</dbReference>
<keyword evidence="5" id="KW-0812">Transmembrane</keyword>
<dbReference type="GO" id="GO:0004497">
    <property type="term" value="F:monooxygenase activity"/>
    <property type="evidence" value="ECO:0007669"/>
    <property type="project" value="UniProtKB-KW"/>
</dbReference>
<keyword evidence="4" id="KW-0560">Oxidoreductase</keyword>
<dbReference type="InterPro" id="IPR036396">
    <property type="entry name" value="Cyt_P450_sf"/>
</dbReference>
<dbReference type="PRINTS" id="PR00463">
    <property type="entry name" value="EP450I"/>
</dbReference>
<accession>A0AAD4S9Y6</accession>
<evidence type="ECO:0000256" key="1">
    <source>
        <dbReference type="ARBA" id="ARBA00022723"/>
    </source>
</evidence>
<keyword evidence="1 3" id="KW-0479">Metal-binding</keyword>
<dbReference type="Proteomes" id="UP001202328">
    <property type="component" value="Unassembled WGS sequence"/>
</dbReference>
<keyword evidence="7" id="KW-1185">Reference proteome</keyword>
<evidence type="ECO:0000256" key="2">
    <source>
        <dbReference type="ARBA" id="ARBA00023004"/>
    </source>
</evidence>
<dbReference type="PROSITE" id="PS00086">
    <property type="entry name" value="CYTOCHROME_P450"/>
    <property type="match status" value="1"/>
</dbReference>
<dbReference type="GO" id="GO:0020037">
    <property type="term" value="F:heme binding"/>
    <property type="evidence" value="ECO:0007669"/>
    <property type="project" value="InterPro"/>
</dbReference>
<dbReference type="GO" id="GO:0005506">
    <property type="term" value="F:iron ion binding"/>
    <property type="evidence" value="ECO:0007669"/>
    <property type="project" value="InterPro"/>
</dbReference>
<dbReference type="GO" id="GO:0033075">
    <property type="term" value="P:isoquinoline alkaloid biosynthetic process"/>
    <property type="evidence" value="ECO:0007669"/>
    <property type="project" value="UniProtKB-ARBA"/>
</dbReference>
<evidence type="ECO:0000256" key="3">
    <source>
        <dbReference type="PIRSR" id="PIRSR602401-1"/>
    </source>
</evidence>
<dbReference type="SUPFAM" id="SSF48264">
    <property type="entry name" value="Cytochrome P450"/>
    <property type="match status" value="1"/>
</dbReference>
<gene>
    <name evidence="6" type="ORF">MKW98_019388</name>
</gene>
<dbReference type="AlphaFoldDB" id="A0AAD4S9Y6"/>
<dbReference type="PANTHER" id="PTHR24286">
    <property type="entry name" value="CYTOCHROME P450 26"/>
    <property type="match status" value="1"/>
</dbReference>
<evidence type="ECO:0008006" key="8">
    <source>
        <dbReference type="Google" id="ProtNLM"/>
    </source>
</evidence>
<keyword evidence="3 4" id="KW-0349">Heme</keyword>
<comment type="cofactor">
    <cofactor evidence="3">
        <name>heme</name>
        <dbReference type="ChEBI" id="CHEBI:30413"/>
    </cofactor>
</comment>
<reference evidence="6" key="1">
    <citation type="submission" date="2022-04" db="EMBL/GenBank/DDBJ databases">
        <title>A functionally conserved STORR gene fusion in Papaver species that diverged 16.8 million years ago.</title>
        <authorList>
            <person name="Catania T."/>
        </authorList>
    </citation>
    <scope>NUCLEOTIDE SEQUENCE</scope>
    <source>
        <strain evidence="6">S-188037</strain>
    </source>
</reference>
<name>A0AAD4S9Y6_9MAGN</name>
<proteinExistence type="inferred from homology"/>
<dbReference type="Gene3D" id="1.10.630.10">
    <property type="entry name" value="Cytochrome P450"/>
    <property type="match status" value="1"/>
</dbReference>
<keyword evidence="2 3" id="KW-0408">Iron</keyword>
<dbReference type="GO" id="GO:0016132">
    <property type="term" value="P:brassinosteroid biosynthetic process"/>
    <property type="evidence" value="ECO:0007669"/>
    <property type="project" value="TreeGrafter"/>
</dbReference>
<feature type="binding site" description="axial binding residue" evidence="3">
    <location>
        <position position="437"/>
    </location>
    <ligand>
        <name>heme</name>
        <dbReference type="ChEBI" id="CHEBI:30413"/>
    </ligand>
    <ligandPart>
        <name>Fe</name>
        <dbReference type="ChEBI" id="CHEBI:18248"/>
    </ligandPart>
</feature>
<dbReference type="GO" id="GO:0016705">
    <property type="term" value="F:oxidoreductase activity, acting on paired donors, with incorporation or reduction of molecular oxygen"/>
    <property type="evidence" value="ECO:0007669"/>
    <property type="project" value="InterPro"/>
</dbReference>
<dbReference type="PRINTS" id="PR00385">
    <property type="entry name" value="P450"/>
</dbReference>
<keyword evidence="5" id="KW-0472">Membrane</keyword>
<comment type="caution">
    <text evidence="6">The sequence shown here is derived from an EMBL/GenBank/DDBJ whole genome shotgun (WGS) entry which is preliminary data.</text>
</comment>
<comment type="similarity">
    <text evidence="4">Belongs to the cytochrome P450 family.</text>
</comment>
<keyword evidence="5" id="KW-1133">Transmembrane helix</keyword>
<dbReference type="InterPro" id="IPR001128">
    <property type="entry name" value="Cyt_P450"/>
</dbReference>
<dbReference type="Pfam" id="PF00067">
    <property type="entry name" value="p450"/>
    <property type="match status" value="1"/>
</dbReference>